<accession>A0A4Q7D2T7</accession>
<evidence type="ECO:0000313" key="2">
    <source>
        <dbReference type="Proteomes" id="UP000293369"/>
    </source>
</evidence>
<proteinExistence type="predicted"/>
<dbReference type="EMBL" id="SGFE01000013">
    <property type="protein sequence ID" value="RZI32232.1"/>
    <property type="molecule type" value="Genomic_DNA"/>
</dbReference>
<dbReference type="RefSeq" id="WP_065895026.1">
    <property type="nucleotide sequence ID" value="NZ_CAXAOR010000021.1"/>
</dbReference>
<organism evidence="1 2">
    <name type="scientific">Pseudomonas orientalis</name>
    <dbReference type="NCBI Taxonomy" id="76758"/>
    <lineage>
        <taxon>Bacteria</taxon>
        <taxon>Pseudomonadati</taxon>
        <taxon>Pseudomonadota</taxon>
        <taxon>Gammaproteobacteria</taxon>
        <taxon>Pseudomonadales</taxon>
        <taxon>Pseudomonadaceae</taxon>
        <taxon>Pseudomonas</taxon>
    </lineage>
</organism>
<protein>
    <submittedName>
        <fullName evidence="1">Uncharacterized protein</fullName>
    </submittedName>
</protein>
<evidence type="ECO:0000313" key="1">
    <source>
        <dbReference type="EMBL" id="RZI32232.1"/>
    </source>
</evidence>
<dbReference type="AlphaFoldDB" id="A0A4Q7D2T7"/>
<gene>
    <name evidence="1" type="ORF">EUX57_08525</name>
</gene>
<reference evidence="1 2" key="1">
    <citation type="submission" date="2019-02" db="EMBL/GenBank/DDBJ databases">
        <title>Pseudomonas spp from wheat grain.</title>
        <authorList>
            <person name="Cho G.-S."/>
            <person name="Franz C.M.A.P."/>
        </authorList>
    </citation>
    <scope>NUCLEOTIDE SEQUENCE [LARGE SCALE GENOMIC DNA]</scope>
    <source>
        <strain evidence="1 2">133NRW</strain>
    </source>
</reference>
<name>A0A4Q7D2T7_9PSED</name>
<sequence length="145" mass="15810">MTNILGPNDKISGTVSGWSVPFQTSFVAHLNGEAGFNSTVGIMTDHALLKISIDQDIRSGETYAIGATDTDHKVRLEFDDTRAGNQGTYFASRGEFTVLQLQDGVLTAKFHFEAETRGRRVQQMSFSSGAFTVENFKHVRAASSS</sequence>
<dbReference type="Proteomes" id="UP000293369">
    <property type="component" value="Unassembled WGS sequence"/>
</dbReference>
<comment type="caution">
    <text evidence="1">The sequence shown here is derived from an EMBL/GenBank/DDBJ whole genome shotgun (WGS) entry which is preliminary data.</text>
</comment>